<name>A0A915KW35_ROMCU</name>
<dbReference type="WBParaSite" id="nRc.2.0.1.t41755-RA">
    <property type="protein sequence ID" value="nRc.2.0.1.t41755-RA"/>
    <property type="gene ID" value="nRc.2.0.1.g41755"/>
</dbReference>
<sequence>MDKAADTSKKYFDQNACKPEININNLVLLTNMQKSNKIQPDFIGPFIITDAIYLHMNIVTIDTLDEQNGSSSPDVVLPQLFGMLEFTPATTFAIHRSPAGCWFHCRLHHPEPTHNYQSPRTLTCHLLIAGPTPTVMATLSIIHKLTAATTNTILAATVPTVPIMDTITMMTIETTHIPLHRIIAITVAIDPTLFSV</sequence>
<keyword evidence="1" id="KW-1185">Reference proteome</keyword>
<accession>A0A915KW35</accession>
<reference evidence="2" key="1">
    <citation type="submission" date="2022-11" db="UniProtKB">
        <authorList>
            <consortium name="WormBaseParasite"/>
        </authorList>
    </citation>
    <scope>IDENTIFICATION</scope>
</reference>
<proteinExistence type="predicted"/>
<organism evidence="1 2">
    <name type="scientific">Romanomermis culicivorax</name>
    <name type="common">Nematode worm</name>
    <dbReference type="NCBI Taxonomy" id="13658"/>
    <lineage>
        <taxon>Eukaryota</taxon>
        <taxon>Metazoa</taxon>
        <taxon>Ecdysozoa</taxon>
        <taxon>Nematoda</taxon>
        <taxon>Enoplea</taxon>
        <taxon>Dorylaimia</taxon>
        <taxon>Mermithida</taxon>
        <taxon>Mermithoidea</taxon>
        <taxon>Mermithidae</taxon>
        <taxon>Romanomermis</taxon>
    </lineage>
</organism>
<evidence type="ECO:0000313" key="2">
    <source>
        <dbReference type="WBParaSite" id="nRc.2.0.1.t41755-RA"/>
    </source>
</evidence>
<dbReference type="Proteomes" id="UP000887565">
    <property type="component" value="Unplaced"/>
</dbReference>
<dbReference type="AlphaFoldDB" id="A0A915KW35"/>
<protein>
    <submittedName>
        <fullName evidence="2">Uncharacterized protein</fullName>
    </submittedName>
</protein>
<evidence type="ECO:0000313" key="1">
    <source>
        <dbReference type="Proteomes" id="UP000887565"/>
    </source>
</evidence>